<comment type="caution">
    <text evidence="7">The sequence shown here is derived from an EMBL/GenBank/DDBJ whole genome shotgun (WGS) entry which is preliminary data.</text>
</comment>
<name>A0ABX0P8G5_9BURK</name>
<dbReference type="InterPro" id="IPR006710">
    <property type="entry name" value="Glyco_hydro_43"/>
</dbReference>
<keyword evidence="4" id="KW-0326">Glycosidase</keyword>
<gene>
    <name evidence="7" type="ORF">HAV22_04220</name>
</gene>
<comment type="similarity">
    <text evidence="2">Belongs to the glycosyl hydrolase 43 family.</text>
</comment>
<evidence type="ECO:0000256" key="1">
    <source>
        <dbReference type="ARBA" id="ARBA00004834"/>
    </source>
</evidence>
<dbReference type="InterPro" id="IPR023296">
    <property type="entry name" value="Glyco_hydro_beta-prop_sf"/>
</dbReference>
<dbReference type="Proteomes" id="UP000716322">
    <property type="component" value="Unassembled WGS sequence"/>
</dbReference>
<dbReference type="InterPro" id="IPR050727">
    <property type="entry name" value="GH43_arabinanases"/>
</dbReference>
<evidence type="ECO:0000256" key="2">
    <source>
        <dbReference type="ARBA" id="ARBA00009865"/>
    </source>
</evidence>
<dbReference type="Pfam" id="PF13385">
    <property type="entry name" value="Laminin_G_3"/>
    <property type="match status" value="1"/>
</dbReference>
<proteinExistence type="inferred from homology"/>
<evidence type="ECO:0000256" key="4">
    <source>
        <dbReference type="ARBA" id="ARBA00023295"/>
    </source>
</evidence>
<sequence>MDDRIAARIIITTEITLNNLLSRAGWGALLASCFIAADAGAQAGATLPTFQNASVHDPSVIKVGDTFYVFGSHLASAKSKDLMKWTQMTDSVSATNPLFLNGSKNVYTELAETFAWANSSTLWAPDVRQLADGKYYMYYDACEGDAPRSALGVAVANNVEGPYVNKGVILKSGMWGQASYDGTIYDAQKHPNTVDPNVFFDNAGKLWMIYGSYSGGIFIMQMNPATGMPYPNQGYGKRLMGGNHARIEGAYVMYSPATAYYYLFTSFGGLDANGGYNMRVARSTNPDGPYYDAQGNAMANVKADPSKPLFDDASITPYGVKLMGNFLFERKLGEAGTGIGTGYVSPGHNSAWYDPATGKHFLIFHTRFPERGEQHEVRVHQMFMNADGWPVVAPYRYANETQPAFLRPEFVFGDYLYVNHGKDITATIKKSQLITLNANGSITGAVTGTWRRLGGNQVEINLPGASTYKGVLLTEWDETSKSYVTTFTASSREGVAIFGSRLIPRTDMQVATAIYNELSLGATTAVTGNLTLPTTAARNAVITWTSSNPSVVSNTGVVTTPASGAINVTLTARITKGAITLTKTFTVTVRKLGGLVAYYAFDGNLSDSNGAFAPGAVIGNKIDVAGGSLAYGAGVRGNAAVFDGATGVRLPNGLISSNTYTVAMWLKPAQLTAFTPTFFGARTTDSWISFLPMGHGFVNGATMLWSGTAWYDAGLGMNIPVNQWSHVAFSVNNGAVNVYVNGVKRFAGTGFPNVFTTTTGTFALGVNYWDTPYKGAIDELRIYNAALSDAEVAGLAH</sequence>
<dbReference type="Gene3D" id="2.60.40.1080">
    <property type="match status" value="1"/>
</dbReference>
<dbReference type="InterPro" id="IPR032291">
    <property type="entry name" value="Abn2_C"/>
</dbReference>
<evidence type="ECO:0000259" key="6">
    <source>
        <dbReference type="Pfam" id="PF20578"/>
    </source>
</evidence>
<dbReference type="InterPro" id="IPR046780">
    <property type="entry name" value="aBig_2"/>
</dbReference>
<dbReference type="Gene3D" id="2.115.10.20">
    <property type="entry name" value="Glycosyl hydrolase domain, family 43"/>
    <property type="match status" value="1"/>
</dbReference>
<organism evidence="7 8">
    <name type="scientific">Telluria antibiotica</name>
    <dbReference type="NCBI Taxonomy" id="2717319"/>
    <lineage>
        <taxon>Bacteria</taxon>
        <taxon>Pseudomonadati</taxon>
        <taxon>Pseudomonadota</taxon>
        <taxon>Betaproteobacteria</taxon>
        <taxon>Burkholderiales</taxon>
        <taxon>Oxalobacteraceae</taxon>
        <taxon>Telluria group</taxon>
        <taxon>Telluria</taxon>
    </lineage>
</organism>
<dbReference type="Pfam" id="PF20578">
    <property type="entry name" value="aBig_2"/>
    <property type="match status" value="1"/>
</dbReference>
<evidence type="ECO:0000256" key="3">
    <source>
        <dbReference type="ARBA" id="ARBA00022801"/>
    </source>
</evidence>
<dbReference type="SUPFAM" id="SSF75005">
    <property type="entry name" value="Arabinanase/levansucrase/invertase"/>
    <property type="match status" value="1"/>
</dbReference>
<dbReference type="Pfam" id="PF16369">
    <property type="entry name" value="GH43_C"/>
    <property type="match status" value="1"/>
</dbReference>
<keyword evidence="3" id="KW-0378">Hydrolase</keyword>
<reference evidence="7 8" key="1">
    <citation type="submission" date="2020-03" db="EMBL/GenBank/DDBJ databases">
        <title>Genome sequence of strain Massilia sp. TW-1.</title>
        <authorList>
            <person name="Chaudhary D.K."/>
        </authorList>
    </citation>
    <scope>NUCLEOTIDE SEQUENCE [LARGE SCALE GENOMIC DNA]</scope>
    <source>
        <strain evidence="7 8">TW-1</strain>
    </source>
</reference>
<dbReference type="PANTHER" id="PTHR43301:SF3">
    <property type="entry name" value="ARABINAN ENDO-1,5-ALPHA-L-ARABINOSIDASE A-RELATED"/>
    <property type="match status" value="1"/>
</dbReference>
<dbReference type="SUPFAM" id="SSF49899">
    <property type="entry name" value="Concanavalin A-like lectins/glucanases"/>
    <property type="match status" value="1"/>
</dbReference>
<dbReference type="Gene3D" id="2.40.128.10">
    <property type="match status" value="1"/>
</dbReference>
<accession>A0ABX0P8G5</accession>
<dbReference type="Gene3D" id="2.60.120.200">
    <property type="match status" value="1"/>
</dbReference>
<comment type="pathway">
    <text evidence="1">Glycan metabolism; L-arabinan degradation.</text>
</comment>
<dbReference type="Pfam" id="PF04616">
    <property type="entry name" value="Glyco_hydro_43"/>
    <property type="match status" value="1"/>
</dbReference>
<evidence type="ECO:0000313" key="7">
    <source>
        <dbReference type="EMBL" id="NIA52858.1"/>
    </source>
</evidence>
<evidence type="ECO:0000313" key="8">
    <source>
        <dbReference type="Proteomes" id="UP000716322"/>
    </source>
</evidence>
<dbReference type="EMBL" id="JAAQOM010000002">
    <property type="protein sequence ID" value="NIA52858.1"/>
    <property type="molecule type" value="Genomic_DNA"/>
</dbReference>
<feature type="domain" description="Atrophied bacterial Ig" evidence="6">
    <location>
        <begin position="516"/>
        <end position="591"/>
    </location>
</feature>
<evidence type="ECO:0000259" key="5">
    <source>
        <dbReference type="Pfam" id="PF16369"/>
    </source>
</evidence>
<keyword evidence="8" id="KW-1185">Reference proteome</keyword>
<feature type="domain" description="Extracellular endo-alpha-(1-&gt;5)-L-arabinanase C-terminal" evidence="5">
    <location>
        <begin position="394"/>
        <end position="499"/>
    </location>
</feature>
<protein>
    <submittedName>
        <fullName evidence="7">Family 43 glycosylhydrolase</fullName>
    </submittedName>
</protein>
<dbReference type="InterPro" id="IPR013320">
    <property type="entry name" value="ConA-like_dom_sf"/>
</dbReference>
<dbReference type="PANTHER" id="PTHR43301">
    <property type="entry name" value="ARABINAN ENDO-1,5-ALPHA-L-ARABINOSIDASE"/>
    <property type="match status" value="1"/>
</dbReference>
<dbReference type="CDD" id="cd18832">
    <property type="entry name" value="GH43_GsAbnA-like"/>
    <property type="match status" value="1"/>
</dbReference>